<dbReference type="InterPro" id="IPR023155">
    <property type="entry name" value="Cyt_c-552/4"/>
</dbReference>
<evidence type="ECO:0000313" key="3">
    <source>
        <dbReference type="EMBL" id="AHE99158.1"/>
    </source>
</evidence>
<dbReference type="InterPro" id="IPR036280">
    <property type="entry name" value="Multihaem_cyt_sf"/>
</dbReference>
<dbReference type="Pfam" id="PF13435">
    <property type="entry name" value="Cytochrome_C554"/>
    <property type="match status" value="1"/>
</dbReference>
<sequence>MTEEEKSDPSCLGCHTTGYGKPGGFVSMAETPRLANVQCESCHGPGAEHLASARRNLRNPSATLPPPGQPNEQTCRGCHNERSPTWKEDRYVAPDGTTSGFNYEMAFAKASHVEVFRALQLDDPDPYNPRVRRPCAE</sequence>
<dbReference type="Gene3D" id="1.10.1130.10">
    <property type="entry name" value="Flavocytochrome C3, Chain A"/>
    <property type="match status" value="1"/>
</dbReference>
<name>W0DQB2_9GAMM</name>
<accession>W0DQB2</accession>
<dbReference type="EMBL" id="CP007029">
    <property type="protein sequence ID" value="AHE99158.1"/>
    <property type="molecule type" value="Genomic_DNA"/>
</dbReference>
<organism evidence="3 4">
    <name type="scientific">Thioalkalivibrio paradoxus ARh 1</name>
    <dbReference type="NCBI Taxonomy" id="713585"/>
    <lineage>
        <taxon>Bacteria</taxon>
        <taxon>Pseudomonadati</taxon>
        <taxon>Pseudomonadota</taxon>
        <taxon>Gammaproteobacteria</taxon>
        <taxon>Chromatiales</taxon>
        <taxon>Ectothiorhodospiraceae</taxon>
        <taxon>Thioalkalivibrio</taxon>
    </lineage>
</organism>
<evidence type="ECO:0000256" key="1">
    <source>
        <dbReference type="SAM" id="MobiDB-lite"/>
    </source>
</evidence>
<gene>
    <name evidence="3" type="ORF">THITH_13815</name>
</gene>
<proteinExistence type="predicted"/>
<dbReference type="Proteomes" id="UP000005289">
    <property type="component" value="Chromosome"/>
</dbReference>
<dbReference type="SUPFAM" id="SSF48695">
    <property type="entry name" value="Multiheme cytochromes"/>
    <property type="match status" value="1"/>
</dbReference>
<feature type="domain" description="Cytochrome c-552/4" evidence="2">
    <location>
        <begin position="3"/>
        <end position="44"/>
    </location>
</feature>
<protein>
    <submittedName>
        <fullName evidence="3">Cytochrome C</fullName>
    </submittedName>
</protein>
<dbReference type="HOGENOM" id="CLU_2070578_0_0_6"/>
<dbReference type="KEGG" id="tti:THITH_13815"/>
<keyword evidence="4" id="KW-1185">Reference proteome</keyword>
<dbReference type="AlphaFoldDB" id="W0DQB2"/>
<evidence type="ECO:0000259" key="2">
    <source>
        <dbReference type="Pfam" id="PF13435"/>
    </source>
</evidence>
<reference evidence="3 4" key="1">
    <citation type="submission" date="2013-12" db="EMBL/GenBank/DDBJ databases">
        <authorList>
            <consortium name="DOE Joint Genome Institute"/>
            <person name="Muyzer G."/>
            <person name="Huntemann M."/>
            <person name="Han J."/>
            <person name="Chen A."/>
            <person name="Kyrpides N."/>
            <person name="Mavromatis K."/>
            <person name="Markowitz V."/>
            <person name="Palaniappan K."/>
            <person name="Ivanova N."/>
            <person name="Schaumberg A."/>
            <person name="Pati A."/>
            <person name="Liolios K."/>
            <person name="Nordberg H.P."/>
            <person name="Cantor M.N."/>
            <person name="Hua S.X."/>
            <person name="Woyke T."/>
        </authorList>
    </citation>
    <scope>NUCLEOTIDE SEQUENCE [LARGE SCALE GENOMIC DNA]</scope>
    <source>
        <strain evidence="3 4">ARh 1</strain>
    </source>
</reference>
<dbReference type="STRING" id="713585.THITH_13815"/>
<evidence type="ECO:0000313" key="4">
    <source>
        <dbReference type="Proteomes" id="UP000005289"/>
    </source>
</evidence>
<feature type="region of interest" description="Disordered" evidence="1">
    <location>
        <begin position="54"/>
        <end position="82"/>
    </location>
</feature>